<evidence type="ECO:0000256" key="3">
    <source>
        <dbReference type="ARBA" id="ARBA00022605"/>
    </source>
</evidence>
<feature type="domain" description="Semialdehyde dehydrogenase NAD-binding" evidence="9">
    <location>
        <begin position="4"/>
        <end position="143"/>
    </location>
</feature>
<dbReference type="CDD" id="cd17895">
    <property type="entry name" value="AGPR_1_N"/>
    <property type="match status" value="1"/>
</dbReference>
<sequence>MKVRVGIIGATGYTAYEAIRLLLRHPHVEITAVTSRQDEGLPIASVHPQLTSRLDLKLSVFDVDQFAKQCDVAFCCLPHGASAETVKLLRDADCTVIDFSADFRLSCVAEYENWYGVKHPWPEQIGRVAYGLPELFADQIRDADLIANPGCYPTSAIMPLAPLIKAGAIQTSDIIVDSKSGVSGAGRTPKLGTLYCETNESIAPYAIGSHRHQPEMDDIIDRFSGSRTNVLFTPHLTPMDRGILSTIYVRPQEADADRVREIWQAMYGDSPFVRIVDHIPSTKHVSGTNFVDLTVRPAGDRLVLVAAIDNLIKGASGAAVQNLNCIYGWDQTLGLMN</sequence>
<comment type="similarity">
    <text evidence="7">Belongs to the NAGSA dehydrogenase family. Type 1 subfamily.</text>
</comment>
<dbReference type="PROSITE" id="PS01224">
    <property type="entry name" value="ARGC"/>
    <property type="match status" value="1"/>
</dbReference>
<dbReference type="AlphaFoldDB" id="A0A517LZU3"/>
<dbReference type="InterPro" id="IPR050085">
    <property type="entry name" value="AGPR"/>
</dbReference>
<dbReference type="SUPFAM" id="SSF55347">
    <property type="entry name" value="Glyceraldehyde-3-phosphate dehydrogenase-like, C-terminal domain"/>
    <property type="match status" value="1"/>
</dbReference>
<evidence type="ECO:0000259" key="9">
    <source>
        <dbReference type="SMART" id="SM00859"/>
    </source>
</evidence>
<dbReference type="KEGG" id="ruv:EC9_23340"/>
<dbReference type="Gene3D" id="3.40.50.720">
    <property type="entry name" value="NAD(P)-binding Rossmann-like Domain"/>
    <property type="match status" value="1"/>
</dbReference>
<evidence type="ECO:0000256" key="8">
    <source>
        <dbReference type="PROSITE-ProRule" id="PRU10010"/>
    </source>
</evidence>
<evidence type="ECO:0000313" key="10">
    <source>
        <dbReference type="EMBL" id="QDS88147.1"/>
    </source>
</evidence>
<comment type="pathway">
    <text evidence="1 7">Amino-acid biosynthesis; L-arginine biosynthesis; N(2)-acetyl-L-ornithine from L-glutamate: step 3/4.</text>
</comment>
<reference evidence="10 11" key="1">
    <citation type="submission" date="2019-02" db="EMBL/GenBank/DDBJ databases">
        <title>Deep-cultivation of Planctomycetes and their phenomic and genomic characterization uncovers novel biology.</title>
        <authorList>
            <person name="Wiegand S."/>
            <person name="Jogler M."/>
            <person name="Boedeker C."/>
            <person name="Pinto D."/>
            <person name="Vollmers J."/>
            <person name="Rivas-Marin E."/>
            <person name="Kohn T."/>
            <person name="Peeters S.H."/>
            <person name="Heuer A."/>
            <person name="Rast P."/>
            <person name="Oberbeckmann S."/>
            <person name="Bunk B."/>
            <person name="Jeske O."/>
            <person name="Meyerdierks A."/>
            <person name="Storesund J.E."/>
            <person name="Kallscheuer N."/>
            <person name="Luecker S."/>
            <person name="Lage O.M."/>
            <person name="Pohl T."/>
            <person name="Merkel B.J."/>
            <person name="Hornburger P."/>
            <person name="Mueller R.-W."/>
            <person name="Bruemmer F."/>
            <person name="Labrenz M."/>
            <person name="Spormann A.M."/>
            <person name="Op den Camp H."/>
            <person name="Overmann J."/>
            <person name="Amann R."/>
            <person name="Jetten M.S.M."/>
            <person name="Mascher T."/>
            <person name="Medema M.H."/>
            <person name="Devos D.P."/>
            <person name="Kaster A.-K."/>
            <person name="Ovreas L."/>
            <person name="Rohde M."/>
            <person name="Galperin M.Y."/>
            <person name="Jogler C."/>
        </authorList>
    </citation>
    <scope>NUCLEOTIDE SEQUENCE [LARGE SCALE GENOMIC DNA]</scope>
    <source>
        <strain evidence="10 11">EC9</strain>
    </source>
</reference>
<evidence type="ECO:0000256" key="5">
    <source>
        <dbReference type="ARBA" id="ARBA00023002"/>
    </source>
</evidence>
<keyword evidence="11" id="KW-1185">Reference proteome</keyword>
<dbReference type="CDD" id="cd23934">
    <property type="entry name" value="AGPR_1_C"/>
    <property type="match status" value="1"/>
</dbReference>
<keyword evidence="4 7" id="KW-0521">NADP</keyword>
<dbReference type="GO" id="GO:0005737">
    <property type="term" value="C:cytoplasm"/>
    <property type="evidence" value="ECO:0007669"/>
    <property type="project" value="UniProtKB-SubCell"/>
</dbReference>
<dbReference type="InterPro" id="IPR000706">
    <property type="entry name" value="AGPR_type-1"/>
</dbReference>
<dbReference type="GO" id="GO:0006526">
    <property type="term" value="P:L-arginine biosynthetic process"/>
    <property type="evidence" value="ECO:0007669"/>
    <property type="project" value="UniProtKB-UniRule"/>
</dbReference>
<feature type="active site" evidence="7 8">
    <location>
        <position position="151"/>
    </location>
</feature>
<dbReference type="InterPro" id="IPR058924">
    <property type="entry name" value="AGPR_dimerisation_dom"/>
</dbReference>
<dbReference type="Pfam" id="PF22698">
    <property type="entry name" value="Semialdhyde_dhC_1"/>
    <property type="match status" value="1"/>
</dbReference>
<organism evidence="10 11">
    <name type="scientific">Rosistilla ulvae</name>
    <dbReference type="NCBI Taxonomy" id="1930277"/>
    <lineage>
        <taxon>Bacteria</taxon>
        <taxon>Pseudomonadati</taxon>
        <taxon>Planctomycetota</taxon>
        <taxon>Planctomycetia</taxon>
        <taxon>Pirellulales</taxon>
        <taxon>Pirellulaceae</taxon>
        <taxon>Rosistilla</taxon>
    </lineage>
</organism>
<dbReference type="Pfam" id="PF01118">
    <property type="entry name" value="Semialdhyde_dh"/>
    <property type="match status" value="1"/>
</dbReference>
<keyword evidence="3 7" id="KW-0028">Amino-acid biosynthesis</keyword>
<dbReference type="Proteomes" id="UP000319557">
    <property type="component" value="Chromosome"/>
</dbReference>
<evidence type="ECO:0000313" key="11">
    <source>
        <dbReference type="Proteomes" id="UP000319557"/>
    </source>
</evidence>
<dbReference type="InterPro" id="IPR036291">
    <property type="entry name" value="NAD(P)-bd_dom_sf"/>
</dbReference>
<dbReference type="UniPathway" id="UPA00068">
    <property type="reaction ID" value="UER00108"/>
</dbReference>
<dbReference type="PANTHER" id="PTHR32338">
    <property type="entry name" value="N-ACETYL-GAMMA-GLUTAMYL-PHOSPHATE REDUCTASE, CHLOROPLASTIC-RELATED-RELATED"/>
    <property type="match status" value="1"/>
</dbReference>
<evidence type="ECO:0000256" key="1">
    <source>
        <dbReference type="ARBA" id="ARBA00004862"/>
    </source>
</evidence>
<proteinExistence type="inferred from homology"/>
<dbReference type="Gene3D" id="3.30.360.10">
    <property type="entry name" value="Dihydrodipicolinate Reductase, domain 2"/>
    <property type="match status" value="1"/>
</dbReference>
<dbReference type="EC" id="1.2.1.38" evidence="7"/>
<evidence type="ECO:0000256" key="2">
    <source>
        <dbReference type="ARBA" id="ARBA00022571"/>
    </source>
</evidence>
<dbReference type="PANTHER" id="PTHR32338:SF10">
    <property type="entry name" value="N-ACETYL-GAMMA-GLUTAMYL-PHOSPHATE REDUCTASE, CHLOROPLASTIC-RELATED"/>
    <property type="match status" value="1"/>
</dbReference>
<evidence type="ECO:0000256" key="7">
    <source>
        <dbReference type="HAMAP-Rule" id="MF_00150"/>
    </source>
</evidence>
<protein>
    <recommendedName>
        <fullName evidence="7">N-acetyl-gamma-glutamyl-phosphate reductase</fullName>
        <shortName evidence="7">AGPR</shortName>
        <ecNumber evidence="7">1.2.1.38</ecNumber>
    </recommendedName>
    <alternativeName>
        <fullName evidence="7">N-acetyl-glutamate semialdehyde dehydrogenase</fullName>
        <shortName evidence="7">NAGSA dehydrogenase</shortName>
    </alternativeName>
</protein>
<comment type="subcellular location">
    <subcellularLocation>
        <location evidence="7">Cytoplasm</location>
    </subcellularLocation>
</comment>
<comment type="catalytic activity">
    <reaction evidence="6 7">
        <text>N-acetyl-L-glutamate 5-semialdehyde + phosphate + NADP(+) = N-acetyl-L-glutamyl 5-phosphate + NADPH + H(+)</text>
        <dbReference type="Rhea" id="RHEA:21588"/>
        <dbReference type="ChEBI" id="CHEBI:15378"/>
        <dbReference type="ChEBI" id="CHEBI:29123"/>
        <dbReference type="ChEBI" id="CHEBI:43474"/>
        <dbReference type="ChEBI" id="CHEBI:57783"/>
        <dbReference type="ChEBI" id="CHEBI:57936"/>
        <dbReference type="ChEBI" id="CHEBI:58349"/>
        <dbReference type="EC" id="1.2.1.38"/>
    </reaction>
</comment>
<evidence type="ECO:0000256" key="6">
    <source>
        <dbReference type="ARBA" id="ARBA00050557"/>
    </source>
</evidence>
<gene>
    <name evidence="7 10" type="primary">argC</name>
    <name evidence="10" type="ORF">EC9_23340</name>
</gene>
<dbReference type="InterPro" id="IPR000534">
    <property type="entry name" value="Semialdehyde_DH_NAD-bd"/>
</dbReference>
<name>A0A517LZU3_9BACT</name>
<accession>A0A517LZU3</accession>
<dbReference type="OrthoDB" id="9801289at2"/>
<dbReference type="HAMAP" id="MF_00150">
    <property type="entry name" value="ArgC_type1"/>
    <property type="match status" value="1"/>
</dbReference>
<dbReference type="GO" id="GO:0070401">
    <property type="term" value="F:NADP+ binding"/>
    <property type="evidence" value="ECO:0007669"/>
    <property type="project" value="InterPro"/>
</dbReference>
<dbReference type="GO" id="GO:0051287">
    <property type="term" value="F:NAD binding"/>
    <property type="evidence" value="ECO:0007669"/>
    <property type="project" value="InterPro"/>
</dbReference>
<dbReference type="SUPFAM" id="SSF51735">
    <property type="entry name" value="NAD(P)-binding Rossmann-fold domains"/>
    <property type="match status" value="1"/>
</dbReference>
<dbReference type="GO" id="GO:0003942">
    <property type="term" value="F:N-acetyl-gamma-glutamyl-phosphate reductase activity"/>
    <property type="evidence" value="ECO:0007669"/>
    <property type="project" value="UniProtKB-UniRule"/>
</dbReference>
<dbReference type="NCBIfam" id="TIGR01850">
    <property type="entry name" value="argC"/>
    <property type="match status" value="1"/>
</dbReference>
<dbReference type="RefSeq" id="WP_145345137.1">
    <property type="nucleotide sequence ID" value="NZ_CP036261.1"/>
</dbReference>
<keyword evidence="7" id="KW-0963">Cytoplasm</keyword>
<dbReference type="EMBL" id="CP036261">
    <property type="protein sequence ID" value="QDS88147.1"/>
    <property type="molecule type" value="Genomic_DNA"/>
</dbReference>
<dbReference type="SMART" id="SM00859">
    <property type="entry name" value="Semialdhyde_dh"/>
    <property type="match status" value="1"/>
</dbReference>
<comment type="function">
    <text evidence="7">Catalyzes the NADPH-dependent reduction of N-acetyl-5-glutamyl phosphate to yield N-acetyl-L-glutamate 5-semialdehyde.</text>
</comment>
<keyword evidence="2 7" id="KW-0055">Arginine biosynthesis</keyword>
<evidence type="ECO:0000256" key="4">
    <source>
        <dbReference type="ARBA" id="ARBA00022857"/>
    </source>
</evidence>
<dbReference type="FunFam" id="3.30.360.10:FF:000014">
    <property type="entry name" value="N-acetyl-gamma-glutamyl-phosphate reductase"/>
    <property type="match status" value="1"/>
</dbReference>
<dbReference type="InterPro" id="IPR023013">
    <property type="entry name" value="AGPR_AS"/>
</dbReference>
<keyword evidence="5 7" id="KW-0560">Oxidoreductase</keyword>